<dbReference type="EMBL" id="KK789684">
    <property type="protein sequence ID" value="KDO37768.1"/>
    <property type="molecule type" value="Genomic_DNA"/>
</dbReference>
<proteinExistence type="predicted"/>
<dbReference type="Proteomes" id="UP000027120">
    <property type="component" value="Unassembled WGS sequence"/>
</dbReference>
<organism evidence="1 2">
    <name type="scientific">Citrus sinensis</name>
    <name type="common">Sweet orange</name>
    <name type="synonym">Citrus aurantium var. sinensis</name>
    <dbReference type="NCBI Taxonomy" id="2711"/>
    <lineage>
        <taxon>Eukaryota</taxon>
        <taxon>Viridiplantae</taxon>
        <taxon>Streptophyta</taxon>
        <taxon>Embryophyta</taxon>
        <taxon>Tracheophyta</taxon>
        <taxon>Spermatophyta</taxon>
        <taxon>Magnoliopsida</taxon>
        <taxon>eudicotyledons</taxon>
        <taxon>Gunneridae</taxon>
        <taxon>Pentapetalae</taxon>
        <taxon>rosids</taxon>
        <taxon>malvids</taxon>
        <taxon>Sapindales</taxon>
        <taxon>Rutaceae</taxon>
        <taxon>Aurantioideae</taxon>
        <taxon>Citrus</taxon>
    </lineage>
</organism>
<dbReference type="AlphaFoldDB" id="A0A067D4Q1"/>
<evidence type="ECO:0000313" key="2">
    <source>
        <dbReference type="Proteomes" id="UP000027120"/>
    </source>
</evidence>
<protein>
    <submittedName>
        <fullName evidence="1">Uncharacterized protein</fullName>
    </submittedName>
</protein>
<feature type="non-terminal residue" evidence="1">
    <location>
        <position position="1"/>
    </location>
</feature>
<accession>A0A067D4Q1</accession>
<name>A0A067D4Q1_CITSI</name>
<reference evidence="1 2" key="1">
    <citation type="submission" date="2014-04" db="EMBL/GenBank/DDBJ databases">
        <authorList>
            <consortium name="International Citrus Genome Consortium"/>
            <person name="Gmitter F."/>
            <person name="Chen C."/>
            <person name="Farmerie W."/>
            <person name="Harkins T."/>
            <person name="Desany B."/>
            <person name="Mohiuddin M."/>
            <person name="Kodira C."/>
            <person name="Borodovsky M."/>
            <person name="Lomsadze A."/>
            <person name="Burns P."/>
            <person name="Jenkins J."/>
            <person name="Prochnik S."/>
            <person name="Shu S."/>
            <person name="Chapman J."/>
            <person name="Pitluck S."/>
            <person name="Schmutz J."/>
            <person name="Rokhsar D."/>
        </authorList>
    </citation>
    <scope>NUCLEOTIDE SEQUENCE</scope>
</reference>
<evidence type="ECO:0000313" key="1">
    <source>
        <dbReference type="EMBL" id="KDO37768.1"/>
    </source>
</evidence>
<sequence length="71" mass="8433">DSNSDFSNLNYMLIFSIKSDVEGRRSYKQRKRLRQDRVERLHQWQEPPPPPFLFSLPTEWDSSISLTGSFT</sequence>
<gene>
    <name evidence="1" type="ORF">CISIN_1g0360282mg</name>
</gene>
<keyword evidence="2" id="KW-1185">Reference proteome</keyword>